<dbReference type="PANTHER" id="PTHR30545">
    <property type="entry name" value="SUGAR FERMENTATION STIMULATION PROTEIN A"/>
    <property type="match status" value="1"/>
</dbReference>
<dbReference type="RefSeq" id="WP_132088837.1">
    <property type="nucleotide sequence ID" value="NZ_JANKAQ010000001.1"/>
</dbReference>
<dbReference type="HAMAP" id="MF_00095">
    <property type="entry name" value="SfsA"/>
    <property type="match status" value="1"/>
</dbReference>
<evidence type="ECO:0000256" key="1">
    <source>
        <dbReference type="HAMAP-Rule" id="MF_00095"/>
    </source>
</evidence>
<evidence type="ECO:0000313" key="5">
    <source>
        <dbReference type="Proteomes" id="UP000295711"/>
    </source>
</evidence>
<sequence length="227" mass="25905">MKYERMTEGRFIRRCNRFVAEVMIEGTAEAVHVRNTGRLKELLVPDARVLLELSLNPERKTRYSLVCVQKNGQWVNVDSTAPNQIVEEMVRAGRLFSDITYVKREKTFGNSRFDLYVEHDGQKHYIEVKGVTLEVDGIARFPDASTERGIKHINELVKARSQGYLASIIFIIQMKSVHVFEPNRITHPEFAEALLMAVRAGVEILAFDCIVTENSLEGDSPIPVRLE</sequence>
<evidence type="ECO:0000313" key="4">
    <source>
        <dbReference type="EMBL" id="TCO85890.1"/>
    </source>
</evidence>
<dbReference type="Gene3D" id="2.40.50.580">
    <property type="match status" value="1"/>
</dbReference>
<reference evidence="4 5" key="1">
    <citation type="submission" date="2019-03" db="EMBL/GenBank/DDBJ databases">
        <title>Genomic Encyclopedia of Type Strains, Phase IV (KMG-IV): sequencing the most valuable type-strain genomes for metagenomic binning, comparative biology and taxonomic classification.</title>
        <authorList>
            <person name="Goeker M."/>
        </authorList>
    </citation>
    <scope>NUCLEOTIDE SEQUENCE [LARGE SCALE GENOMIC DNA]</scope>
    <source>
        <strain evidence="4 5">DSM 28559</strain>
    </source>
</reference>
<dbReference type="GO" id="GO:0003677">
    <property type="term" value="F:DNA binding"/>
    <property type="evidence" value="ECO:0007669"/>
    <property type="project" value="InterPro"/>
</dbReference>
<comment type="caution">
    <text evidence="4">The sequence shown here is derived from an EMBL/GenBank/DDBJ whole genome shotgun (WGS) entry which is preliminary data.</text>
</comment>
<evidence type="ECO:0000259" key="3">
    <source>
        <dbReference type="Pfam" id="PF17746"/>
    </source>
</evidence>
<dbReference type="PANTHER" id="PTHR30545:SF2">
    <property type="entry name" value="SUGAR FERMENTATION STIMULATION PROTEIN A"/>
    <property type="match status" value="1"/>
</dbReference>
<dbReference type="Proteomes" id="UP000295711">
    <property type="component" value="Unassembled WGS sequence"/>
</dbReference>
<evidence type="ECO:0000259" key="2">
    <source>
        <dbReference type="Pfam" id="PF03749"/>
    </source>
</evidence>
<protein>
    <recommendedName>
        <fullName evidence="1">Sugar fermentation stimulation protein homolog</fullName>
    </recommendedName>
</protein>
<dbReference type="Gene3D" id="3.40.1350.60">
    <property type="match status" value="1"/>
</dbReference>
<dbReference type="NCBIfam" id="TIGR00230">
    <property type="entry name" value="sfsA"/>
    <property type="match status" value="1"/>
</dbReference>
<gene>
    <name evidence="1" type="primary">sfsA</name>
    <name evidence="4" type="ORF">EV212_102207</name>
</gene>
<accession>A0A4R2LDC4</accession>
<comment type="similarity">
    <text evidence="1">Belongs to the SfsA family.</text>
</comment>
<feature type="domain" description="Sugar fermentation stimulation protein C-terminal" evidence="2">
    <location>
        <begin position="81"/>
        <end position="214"/>
    </location>
</feature>
<keyword evidence="5" id="KW-1185">Reference proteome</keyword>
<dbReference type="Pfam" id="PF03749">
    <property type="entry name" value="SfsA"/>
    <property type="match status" value="1"/>
</dbReference>
<dbReference type="InterPro" id="IPR005224">
    <property type="entry name" value="SfsA"/>
</dbReference>
<dbReference type="InterPro" id="IPR041465">
    <property type="entry name" value="SfsA_N"/>
</dbReference>
<dbReference type="InterPro" id="IPR040452">
    <property type="entry name" value="SfsA_C"/>
</dbReference>
<dbReference type="CDD" id="cd22359">
    <property type="entry name" value="SfsA-like_bacterial"/>
    <property type="match status" value="1"/>
</dbReference>
<dbReference type="OrthoDB" id="9802365at2"/>
<dbReference type="AlphaFoldDB" id="A0A4R2LDC4"/>
<feature type="domain" description="SfsA N-terminal OB" evidence="3">
    <location>
        <begin position="12"/>
        <end position="77"/>
    </location>
</feature>
<name>A0A4R2LDC4_9FIRM</name>
<dbReference type="EMBL" id="SLXA01000002">
    <property type="protein sequence ID" value="TCO85890.1"/>
    <property type="molecule type" value="Genomic_DNA"/>
</dbReference>
<dbReference type="Pfam" id="PF17746">
    <property type="entry name" value="SfsA_N"/>
    <property type="match status" value="1"/>
</dbReference>
<proteinExistence type="inferred from homology"/>
<organism evidence="4 5">
    <name type="scientific">Frisingicoccus caecimuris</name>
    <dbReference type="NCBI Taxonomy" id="1796636"/>
    <lineage>
        <taxon>Bacteria</taxon>
        <taxon>Bacillati</taxon>
        <taxon>Bacillota</taxon>
        <taxon>Clostridia</taxon>
        <taxon>Lachnospirales</taxon>
        <taxon>Lachnospiraceae</taxon>
        <taxon>Frisingicoccus</taxon>
    </lineage>
</organism>